<dbReference type="STRING" id="289376.THEYE_A1465"/>
<dbReference type="Proteomes" id="UP000000718">
    <property type="component" value="Chromosome"/>
</dbReference>
<dbReference type="GO" id="GO:0047422">
    <property type="term" value="F:N-acyl-D-aspartate deacylase activity"/>
    <property type="evidence" value="ECO:0007669"/>
    <property type="project" value="UniProtKB-EC"/>
</dbReference>
<evidence type="ECO:0000313" key="2">
    <source>
        <dbReference type="EMBL" id="ACI21421.1"/>
    </source>
</evidence>
<accession>B5YG65</accession>
<dbReference type="OrthoDB" id="9815027at2"/>
<reference evidence="2 3" key="2">
    <citation type="journal article" date="2015" name="Genome Announc.">
        <title>Genome Sequence of the Sulfate-Reducing Thermophilic Bacterium Thermodesulfovibrio yellowstonii Strain DSM 11347T (Phylum Nitrospirae).</title>
        <authorList>
            <person name="Bhatnagar S."/>
            <person name="Badger J.H."/>
            <person name="Madupu R."/>
            <person name="Khouri H.M."/>
            <person name="O'Connor E.M."/>
            <person name="Robb F.T."/>
            <person name="Ward N.L."/>
            <person name="Eisen J.A."/>
        </authorList>
    </citation>
    <scope>NUCLEOTIDE SEQUENCE [LARGE SCALE GENOMIC DNA]</scope>
    <source>
        <strain evidence="3">ATCC 51303 / DSM 11347 / YP87</strain>
    </source>
</reference>
<keyword evidence="3" id="KW-1185">Reference proteome</keyword>
<dbReference type="Gene3D" id="3.20.20.140">
    <property type="entry name" value="Metal-dependent hydrolases"/>
    <property type="match status" value="2"/>
</dbReference>
<dbReference type="SUPFAM" id="SSF51338">
    <property type="entry name" value="Composite domain of metallo-dependent hydrolases"/>
    <property type="match status" value="1"/>
</dbReference>
<dbReference type="InterPro" id="IPR011059">
    <property type="entry name" value="Metal-dep_hydrolase_composite"/>
</dbReference>
<reference evidence="3" key="1">
    <citation type="submission" date="2008-08" db="EMBL/GenBank/DDBJ databases">
        <title>The complete genome sequence of Thermodesulfovibrio yellowstonii strain ATCC 51303 / DSM 11347 / YP87.</title>
        <authorList>
            <person name="Dodson R.J."/>
            <person name="Durkin A.S."/>
            <person name="Wu M."/>
            <person name="Eisen J."/>
            <person name="Sutton G."/>
        </authorList>
    </citation>
    <scope>NUCLEOTIDE SEQUENCE [LARGE SCALE GENOMIC DNA]</scope>
    <source>
        <strain evidence="3">ATCC 51303 / DSM 11347 / YP87</strain>
    </source>
</reference>
<gene>
    <name evidence="2" type="ordered locus">THEYE_A1465</name>
</gene>
<protein>
    <submittedName>
        <fullName evidence="2">N-acyl-D-aspartate deacylase</fullName>
        <ecNumber evidence="2">3.5.1.83</ecNumber>
    </submittedName>
</protein>
<dbReference type="InterPro" id="IPR013108">
    <property type="entry name" value="Amidohydro_3"/>
</dbReference>
<dbReference type="SUPFAM" id="SSF51556">
    <property type="entry name" value="Metallo-dependent hydrolases"/>
    <property type="match status" value="1"/>
</dbReference>
<dbReference type="AlphaFoldDB" id="B5YG65"/>
<feature type="domain" description="Amidohydrolase 3" evidence="1">
    <location>
        <begin position="214"/>
        <end position="289"/>
    </location>
</feature>
<dbReference type="eggNOG" id="COG3653">
    <property type="taxonomic scope" value="Bacteria"/>
</dbReference>
<dbReference type="HOGENOM" id="CLU_079363_0_0_0"/>
<organism evidence="2 3">
    <name type="scientific">Thermodesulfovibrio yellowstonii (strain ATCC 51303 / DSM 11347 / YP87)</name>
    <dbReference type="NCBI Taxonomy" id="289376"/>
    <lineage>
        <taxon>Bacteria</taxon>
        <taxon>Pseudomonadati</taxon>
        <taxon>Nitrospirota</taxon>
        <taxon>Thermodesulfovibrionia</taxon>
        <taxon>Thermodesulfovibrionales</taxon>
        <taxon>Thermodesulfovibrionaceae</taxon>
        <taxon>Thermodesulfovibrio</taxon>
    </lineage>
</organism>
<dbReference type="EMBL" id="CP001147">
    <property type="protein sequence ID" value="ACI21421.1"/>
    <property type="molecule type" value="Genomic_DNA"/>
</dbReference>
<proteinExistence type="predicted"/>
<evidence type="ECO:0000313" key="3">
    <source>
        <dbReference type="Proteomes" id="UP000000718"/>
    </source>
</evidence>
<dbReference type="InterPro" id="IPR032466">
    <property type="entry name" value="Metal_Hydrolase"/>
</dbReference>
<name>B5YG65_THEYD</name>
<dbReference type="EnsemblBacteria" id="ACI21421">
    <property type="protein sequence ID" value="ACI21421"/>
    <property type="gene ID" value="THEYE_A1465"/>
</dbReference>
<dbReference type="Pfam" id="PF07969">
    <property type="entry name" value="Amidohydro_3"/>
    <property type="match status" value="1"/>
</dbReference>
<keyword evidence="2" id="KW-0378">Hydrolase</keyword>
<dbReference type="KEGG" id="tye:THEYE_A1465"/>
<dbReference type="RefSeq" id="WP_012546137.1">
    <property type="nucleotide sequence ID" value="NC_011296.1"/>
</dbReference>
<evidence type="ECO:0000259" key="1">
    <source>
        <dbReference type="Pfam" id="PF07969"/>
    </source>
</evidence>
<dbReference type="EC" id="3.5.1.83" evidence="2"/>
<dbReference type="PATRIC" id="fig|289376.4.peg.1425"/>
<sequence>MRSEGDRVIGALEETILIGKKAKIPVHISHLKTSGRDNWWKIDVILKIIKDAQNKGIQITADRYPYIASQTDLDAFLPSWIIEGNREDIIERLKNKNVRLKIKKYFKERGEDFLNSLLISDIASDKYKSLEGKRLGEIVTLENAAQFTCDLLIHSNLMVGVIYFGMSEENLEKILSQPYVMIGTDSSARCTSGITRNGKPHPRGFGSFPRFIKKYILDKGLLKLEEAIRKITSLPARTFRIEKRGVIKEGYFADIVIFDPAEIEDRASFEKPFNVSKGIKYVIVNGEIAVLEGSMTGRRNGRVLL</sequence>
<dbReference type="InParanoid" id="B5YG65"/>